<dbReference type="Proteomes" id="UP000092544">
    <property type="component" value="Unassembled WGS sequence"/>
</dbReference>
<organism evidence="2 3">
    <name type="scientific">Marinomonas spartinae</name>
    <dbReference type="NCBI Taxonomy" id="1792290"/>
    <lineage>
        <taxon>Bacteria</taxon>
        <taxon>Pseudomonadati</taxon>
        <taxon>Pseudomonadota</taxon>
        <taxon>Gammaproteobacteria</taxon>
        <taxon>Oceanospirillales</taxon>
        <taxon>Oceanospirillaceae</taxon>
        <taxon>Marinomonas</taxon>
    </lineage>
</organism>
<evidence type="ECO:0000256" key="1">
    <source>
        <dbReference type="SAM" id="Phobius"/>
    </source>
</evidence>
<proteinExistence type="predicted"/>
<dbReference type="Pfam" id="PF07386">
    <property type="entry name" value="DUF1499"/>
    <property type="match status" value="1"/>
</dbReference>
<dbReference type="STRING" id="1792290.MSP8886_02749"/>
<protein>
    <recommendedName>
        <fullName evidence="4">DUF1499 domain-containing protein</fullName>
    </recommendedName>
</protein>
<dbReference type="EMBL" id="FLOB01000006">
    <property type="protein sequence ID" value="SBS33425.1"/>
    <property type="molecule type" value="Genomic_DNA"/>
</dbReference>
<accession>A0A1A8TLP7</accession>
<evidence type="ECO:0000313" key="2">
    <source>
        <dbReference type="EMBL" id="SBS33425.1"/>
    </source>
</evidence>
<dbReference type="AlphaFoldDB" id="A0A1A8TLP7"/>
<dbReference type="PROSITE" id="PS51257">
    <property type="entry name" value="PROKAR_LIPOPROTEIN"/>
    <property type="match status" value="1"/>
</dbReference>
<feature type="transmembrane region" description="Helical" evidence="1">
    <location>
        <begin position="73"/>
        <end position="93"/>
    </location>
</feature>
<feature type="transmembrane region" description="Helical" evidence="1">
    <location>
        <begin position="7"/>
        <end position="32"/>
    </location>
</feature>
<dbReference type="RefSeq" id="WP_067017329.1">
    <property type="nucleotide sequence ID" value="NZ_FLOB01000006.1"/>
</dbReference>
<dbReference type="OrthoDB" id="1523552at2"/>
<evidence type="ECO:0000313" key="3">
    <source>
        <dbReference type="Proteomes" id="UP000092544"/>
    </source>
</evidence>
<reference evidence="2 3" key="1">
    <citation type="submission" date="2016-06" db="EMBL/GenBank/DDBJ databases">
        <authorList>
            <person name="Kjaerup R.B."/>
            <person name="Dalgaard T.S."/>
            <person name="Juul-Madsen H.R."/>
        </authorList>
    </citation>
    <scope>NUCLEOTIDE SEQUENCE [LARGE SCALE GENOMIC DNA]</scope>
    <source>
        <strain evidence="2 3">CECT 8886</strain>
    </source>
</reference>
<gene>
    <name evidence="2" type="ORF">MSP8886_02749</name>
</gene>
<evidence type="ECO:0008006" key="4">
    <source>
        <dbReference type="Google" id="ProtNLM"/>
    </source>
</evidence>
<keyword evidence="1" id="KW-1133">Transmembrane helix</keyword>
<keyword evidence="1" id="KW-0472">Membrane</keyword>
<name>A0A1A8TLP7_9GAMM</name>
<feature type="transmembrane region" description="Helical" evidence="1">
    <location>
        <begin position="44"/>
        <end position="61"/>
    </location>
</feature>
<dbReference type="InterPro" id="IPR010865">
    <property type="entry name" value="DUF1499"/>
</dbReference>
<keyword evidence="3" id="KW-1185">Reference proteome</keyword>
<keyword evidence="1" id="KW-0812">Transmembrane</keyword>
<sequence length="254" mass="28563">MSRYISPVLYVLLMLVGCLAFISIAGVRVGVFDPVTGFALLKKSVIASLVLSLLAVISLIVCRKECNAATARFFYLVLVLTLLYSAMWIIFYVQRSGLPEINDITTDMVTPPAYINVNFLRHSGENSLSYHKEWASIQKKFYPNVKPLLTNKSKEVVFQKALKLVQDNDWVLVASYPEVGLIEATARTPVFGFRDDVVIRLMTTDNGKTRVDMRSCSRVGKGDFGVNAKRIIKFMSSLSESLNSDQMKRLRFLN</sequence>